<feature type="transmembrane region" description="Helical" evidence="1">
    <location>
        <begin position="312"/>
        <end position="331"/>
    </location>
</feature>
<feature type="domain" description="Acyltransferase 3" evidence="2">
    <location>
        <begin position="12"/>
        <end position="354"/>
    </location>
</feature>
<keyword evidence="4" id="KW-0012">Acyltransferase</keyword>
<dbReference type="PANTHER" id="PTHR23028">
    <property type="entry name" value="ACETYLTRANSFERASE"/>
    <property type="match status" value="1"/>
</dbReference>
<feature type="transmembrane region" description="Helical" evidence="1">
    <location>
        <begin position="374"/>
        <end position="397"/>
    </location>
</feature>
<name>A0ABT9DBT1_9CELL</name>
<feature type="transmembrane region" description="Helical" evidence="1">
    <location>
        <begin position="37"/>
        <end position="58"/>
    </location>
</feature>
<feature type="transmembrane region" description="Helical" evidence="1">
    <location>
        <begin position="246"/>
        <end position="265"/>
    </location>
</feature>
<feature type="transmembrane region" description="Helical" evidence="1">
    <location>
        <begin position="189"/>
        <end position="207"/>
    </location>
</feature>
<dbReference type="Proteomes" id="UP001232536">
    <property type="component" value="Unassembled WGS sequence"/>
</dbReference>
<keyword evidence="1" id="KW-0812">Transmembrane</keyword>
<gene>
    <name evidence="4" type="ORF">Q6348_04260</name>
</gene>
<protein>
    <submittedName>
        <fullName evidence="4">Acyltransferase family protein</fullName>
        <ecNumber evidence="4">2.3.1.-</ecNumber>
    </submittedName>
</protein>
<feature type="transmembrane region" description="Helical" evidence="1">
    <location>
        <begin position="337"/>
        <end position="353"/>
    </location>
</feature>
<proteinExistence type="predicted"/>
<keyword evidence="1" id="KW-1133">Transmembrane helix</keyword>
<accession>A0ABT9DBT1</accession>
<sequence length="695" mass="73235">MTRADPHAGLRADIQGLRALAVGSVLAYHLWPAEVSGGYVGVDVFLVISGYLITAHLLRDQPRSWRAVGRFWGRRIRRLLPASALVVTMSSIGAALLLPSSQLARAGAEAVASALYVQNWSLAASATDYLASEGAATALRHFWSLSVEEQFYLVWPVLIGLAAIVGWGVHRATAGERSRLLPRVPTVEVVVLAVLLGSLAWSVHLTAVDPAAAYYVTTTRMWELALGGGVALLGTRAPLLRVPHRARGSLALVGLAAIAAAVLTFSGSTPFPGAAALLPTLGTAAVIVANAGGGSVAGRLLGLRGAQFLGDVSYSTYLWHWPLVVLVPFAVHRELTWWELGGIALAAVGLAWLTKVWVEDPVRRSPRLIRSARATALVLVLCTGLGVTAGLALQAYARHQESAAATRTARELAAHPDCFGAAAELSGADCSAFAHQLWTAPVSAAADKPRLYQDHCWNNEPYTTRRTCTYGPADATVTVALVGNSHAGHWFPPLEQVARAKGWRITTYVSSVCYPVDRPLSFADPAATTGCEDWNAWVRKQVTAGGYDLVVMSSRTDQLLAGVARGAQDDVAQQAYARTIGAFTSAGSQVLVLRDTPNFPSSVPDCVAASPAQDCTTPRDVGLEPDPLAAAARADTSGKVSVLDVTDLLCDGQVCHGVIGSAIVYFDHGHMTATFARTLRPVVEPALTAALAGAG</sequence>
<organism evidence="4 5">
    <name type="scientific">Actinotalea lenta</name>
    <dbReference type="NCBI Taxonomy" id="3064654"/>
    <lineage>
        <taxon>Bacteria</taxon>
        <taxon>Bacillati</taxon>
        <taxon>Actinomycetota</taxon>
        <taxon>Actinomycetes</taxon>
        <taxon>Micrococcales</taxon>
        <taxon>Cellulomonadaceae</taxon>
        <taxon>Actinotalea</taxon>
    </lineage>
</organism>
<dbReference type="PANTHER" id="PTHR23028:SF53">
    <property type="entry name" value="ACYL_TRANSF_3 DOMAIN-CONTAINING PROTEIN"/>
    <property type="match status" value="1"/>
</dbReference>
<dbReference type="InterPro" id="IPR043968">
    <property type="entry name" value="SGNH"/>
</dbReference>
<dbReference type="InterPro" id="IPR050879">
    <property type="entry name" value="Acyltransferase_3"/>
</dbReference>
<feature type="domain" description="SGNH" evidence="3">
    <location>
        <begin position="464"/>
        <end position="685"/>
    </location>
</feature>
<dbReference type="GO" id="GO:0016746">
    <property type="term" value="F:acyltransferase activity"/>
    <property type="evidence" value="ECO:0007669"/>
    <property type="project" value="UniProtKB-KW"/>
</dbReference>
<dbReference type="InterPro" id="IPR002656">
    <property type="entry name" value="Acyl_transf_3_dom"/>
</dbReference>
<evidence type="ECO:0000259" key="3">
    <source>
        <dbReference type="Pfam" id="PF19040"/>
    </source>
</evidence>
<keyword evidence="4" id="KW-0808">Transferase</keyword>
<dbReference type="Pfam" id="PF01757">
    <property type="entry name" value="Acyl_transf_3"/>
    <property type="match status" value="1"/>
</dbReference>
<reference evidence="4 5" key="1">
    <citation type="submission" date="2023-07" db="EMBL/GenBank/DDBJ databases">
        <title>Description of novel actinomycetes strains, isolated from tidal flat sediment.</title>
        <authorList>
            <person name="Lu C."/>
        </authorList>
    </citation>
    <scope>NUCLEOTIDE SEQUENCE [LARGE SCALE GENOMIC DNA]</scope>
    <source>
        <strain evidence="4 5">SYSU T00b441</strain>
    </source>
</reference>
<evidence type="ECO:0000313" key="5">
    <source>
        <dbReference type="Proteomes" id="UP001232536"/>
    </source>
</evidence>
<evidence type="ECO:0000259" key="2">
    <source>
        <dbReference type="Pfam" id="PF01757"/>
    </source>
</evidence>
<dbReference type="EC" id="2.3.1.-" evidence="4"/>
<feature type="transmembrane region" description="Helical" evidence="1">
    <location>
        <begin position="213"/>
        <end position="234"/>
    </location>
</feature>
<feature type="transmembrane region" description="Helical" evidence="1">
    <location>
        <begin position="79"/>
        <end position="98"/>
    </location>
</feature>
<evidence type="ECO:0000313" key="4">
    <source>
        <dbReference type="EMBL" id="MDO8106407.1"/>
    </source>
</evidence>
<dbReference type="Pfam" id="PF19040">
    <property type="entry name" value="SGNH"/>
    <property type="match status" value="1"/>
</dbReference>
<keyword evidence="1" id="KW-0472">Membrane</keyword>
<feature type="transmembrane region" description="Helical" evidence="1">
    <location>
        <begin position="151"/>
        <end position="169"/>
    </location>
</feature>
<dbReference type="EMBL" id="JAUQYP010000001">
    <property type="protein sequence ID" value="MDO8106407.1"/>
    <property type="molecule type" value="Genomic_DNA"/>
</dbReference>
<evidence type="ECO:0000256" key="1">
    <source>
        <dbReference type="SAM" id="Phobius"/>
    </source>
</evidence>
<dbReference type="RefSeq" id="WP_304600067.1">
    <property type="nucleotide sequence ID" value="NZ_JAUQYP010000001.1"/>
</dbReference>
<keyword evidence="5" id="KW-1185">Reference proteome</keyword>
<comment type="caution">
    <text evidence="4">The sequence shown here is derived from an EMBL/GenBank/DDBJ whole genome shotgun (WGS) entry which is preliminary data.</text>
</comment>